<sequence length="92" mass="10497">MSLKIRLTEDPLRLIRGFFIALAMLEEDDVNTESITFLPPNNACGNITDEDSGDKDQLDMNNLPPSMIQNQVELNIRVNEEDWSLNFEEKIG</sequence>
<dbReference type="EMBL" id="JARQZJ010000034">
    <property type="protein sequence ID" value="KAK9875618.1"/>
    <property type="molecule type" value="Genomic_DNA"/>
</dbReference>
<keyword evidence="2" id="KW-1185">Reference proteome</keyword>
<dbReference type="Proteomes" id="UP001431783">
    <property type="component" value="Unassembled WGS sequence"/>
</dbReference>
<comment type="caution">
    <text evidence="1">The sequence shown here is derived from an EMBL/GenBank/DDBJ whole genome shotgun (WGS) entry which is preliminary data.</text>
</comment>
<proteinExistence type="predicted"/>
<name>A0AAW1TZA7_9CUCU</name>
<evidence type="ECO:0000313" key="2">
    <source>
        <dbReference type="Proteomes" id="UP001431783"/>
    </source>
</evidence>
<organism evidence="1 2">
    <name type="scientific">Henosepilachna vigintioctopunctata</name>
    <dbReference type="NCBI Taxonomy" id="420089"/>
    <lineage>
        <taxon>Eukaryota</taxon>
        <taxon>Metazoa</taxon>
        <taxon>Ecdysozoa</taxon>
        <taxon>Arthropoda</taxon>
        <taxon>Hexapoda</taxon>
        <taxon>Insecta</taxon>
        <taxon>Pterygota</taxon>
        <taxon>Neoptera</taxon>
        <taxon>Endopterygota</taxon>
        <taxon>Coleoptera</taxon>
        <taxon>Polyphaga</taxon>
        <taxon>Cucujiformia</taxon>
        <taxon>Coccinelloidea</taxon>
        <taxon>Coccinellidae</taxon>
        <taxon>Epilachninae</taxon>
        <taxon>Epilachnini</taxon>
        <taxon>Henosepilachna</taxon>
    </lineage>
</organism>
<protein>
    <submittedName>
        <fullName evidence="1">Uncharacterized protein</fullName>
    </submittedName>
</protein>
<reference evidence="1 2" key="1">
    <citation type="submission" date="2023-03" db="EMBL/GenBank/DDBJ databases">
        <title>Genome insight into feeding habits of ladybird beetles.</title>
        <authorList>
            <person name="Li H.-S."/>
            <person name="Huang Y.-H."/>
            <person name="Pang H."/>
        </authorList>
    </citation>
    <scope>NUCLEOTIDE SEQUENCE [LARGE SCALE GENOMIC DNA]</scope>
    <source>
        <strain evidence="1">SYSU_2023b</strain>
        <tissue evidence="1">Whole body</tissue>
    </source>
</reference>
<evidence type="ECO:0000313" key="1">
    <source>
        <dbReference type="EMBL" id="KAK9875618.1"/>
    </source>
</evidence>
<dbReference type="AlphaFoldDB" id="A0AAW1TZA7"/>
<gene>
    <name evidence="1" type="ORF">WA026_009416</name>
</gene>
<accession>A0AAW1TZA7</accession>